<evidence type="ECO:0000313" key="2">
    <source>
        <dbReference type="Proteomes" id="UP000321307"/>
    </source>
</evidence>
<organism evidence="1 2">
    <name type="scientific">Serratia ureilytica</name>
    <dbReference type="NCBI Taxonomy" id="300181"/>
    <lineage>
        <taxon>Bacteria</taxon>
        <taxon>Pseudomonadati</taxon>
        <taxon>Pseudomonadota</taxon>
        <taxon>Gammaproteobacteria</taxon>
        <taxon>Enterobacterales</taxon>
        <taxon>Yersiniaceae</taxon>
        <taxon>Serratia</taxon>
    </lineage>
</organism>
<name>A0A9X9C6Z2_9GAMM</name>
<dbReference type="AlphaFoldDB" id="A0A9X9C6Z2"/>
<comment type="caution">
    <text evidence="1">The sequence shown here is derived from an EMBL/GenBank/DDBJ whole genome shotgun (WGS) entry which is preliminary data.</text>
</comment>
<dbReference type="Proteomes" id="UP000321307">
    <property type="component" value="Unassembled WGS sequence"/>
</dbReference>
<reference evidence="1 2" key="1">
    <citation type="submission" date="2019-07" db="EMBL/GenBank/DDBJ databases">
        <title>Serratia strains were isolated from fresh produce.</title>
        <authorList>
            <person name="Cho G.-S."/>
            <person name="Stein M."/>
            <person name="Lee W."/>
            <person name="Suh S.H."/>
            <person name="Franz C.M.A.P."/>
        </authorList>
    </citation>
    <scope>NUCLEOTIDE SEQUENCE [LARGE SCALE GENOMIC DNA]</scope>
    <source>
        <strain evidence="1 2">S17</strain>
    </source>
</reference>
<accession>A0A9X9C6Z2</accession>
<sequence>MFGKSGFMHGDLLRGHNQYVGRSLKMNGSFYRETYKIKKPHFLGRGCISFGHLAYQRRRCNKFIGR</sequence>
<dbReference type="EMBL" id="VOUP01000001">
    <property type="protein sequence ID" value="TXE33109.1"/>
    <property type="molecule type" value="Genomic_DNA"/>
</dbReference>
<evidence type="ECO:0000313" key="1">
    <source>
        <dbReference type="EMBL" id="TXE33109.1"/>
    </source>
</evidence>
<proteinExistence type="predicted"/>
<protein>
    <submittedName>
        <fullName evidence="1">Uncharacterized protein</fullName>
    </submittedName>
</protein>
<gene>
    <name evidence="1" type="ORF">FOT63_03405</name>
</gene>